<name>A0A1M5N8N7_9BACI</name>
<feature type="transmembrane region" description="Helical" evidence="10">
    <location>
        <begin position="74"/>
        <end position="98"/>
    </location>
</feature>
<evidence type="ECO:0000313" key="12">
    <source>
        <dbReference type="Proteomes" id="UP000184079"/>
    </source>
</evidence>
<comment type="similarity">
    <text evidence="2 10">Belongs to the FliR/MopE/SpaR family.</text>
</comment>
<proteinExistence type="inferred from homology"/>
<evidence type="ECO:0000256" key="1">
    <source>
        <dbReference type="ARBA" id="ARBA00002578"/>
    </source>
</evidence>
<dbReference type="InterPro" id="IPR002010">
    <property type="entry name" value="T3SS_IM_R"/>
</dbReference>
<dbReference type="NCBIfam" id="TIGR01400">
    <property type="entry name" value="fliR"/>
    <property type="match status" value="1"/>
</dbReference>
<keyword evidence="12" id="KW-1185">Reference proteome</keyword>
<comment type="subcellular location">
    <subcellularLocation>
        <location evidence="10">Cell membrane</location>
        <topology evidence="10">Multi-pass membrane protein</topology>
    </subcellularLocation>
    <subcellularLocation>
        <location evidence="10">Bacterial flagellum basal body</location>
    </subcellularLocation>
</comment>
<reference evidence="12" key="1">
    <citation type="submission" date="2016-11" db="EMBL/GenBank/DDBJ databases">
        <authorList>
            <person name="Varghese N."/>
            <person name="Submissions S."/>
        </authorList>
    </citation>
    <scope>NUCLEOTIDE SEQUENCE [LARGE SCALE GENOMIC DNA]</scope>
    <source>
        <strain evidence="12">CGMCC 1.6496</strain>
    </source>
</reference>
<feature type="transmembrane region" description="Helical" evidence="10">
    <location>
        <begin position="211"/>
        <end position="237"/>
    </location>
</feature>
<feature type="transmembrane region" description="Helical" evidence="10">
    <location>
        <begin position="176"/>
        <end position="199"/>
    </location>
</feature>
<feature type="transmembrane region" description="Helical" evidence="10">
    <location>
        <begin position="42"/>
        <end position="62"/>
    </location>
</feature>
<dbReference type="PRINTS" id="PR00953">
    <property type="entry name" value="TYPE3IMRPROT"/>
</dbReference>
<feature type="transmembrane region" description="Helical" evidence="10">
    <location>
        <begin position="12"/>
        <end position="30"/>
    </location>
</feature>
<organism evidence="11 12">
    <name type="scientific">Virgibacillus chiguensis</name>
    <dbReference type="NCBI Taxonomy" id="411959"/>
    <lineage>
        <taxon>Bacteria</taxon>
        <taxon>Bacillati</taxon>
        <taxon>Bacillota</taxon>
        <taxon>Bacilli</taxon>
        <taxon>Bacillales</taxon>
        <taxon>Bacillaceae</taxon>
        <taxon>Virgibacillus</taxon>
    </lineage>
</organism>
<evidence type="ECO:0000256" key="3">
    <source>
        <dbReference type="ARBA" id="ARBA00021717"/>
    </source>
</evidence>
<dbReference type="EMBL" id="FQXD01000002">
    <property type="protein sequence ID" value="SHG85363.1"/>
    <property type="molecule type" value="Genomic_DNA"/>
</dbReference>
<keyword evidence="5 10" id="KW-0812">Transmembrane</keyword>
<keyword evidence="6 10" id="KW-1133">Transmembrane helix</keyword>
<accession>A0A1M5N8N7</accession>
<evidence type="ECO:0000313" key="11">
    <source>
        <dbReference type="EMBL" id="SHG85363.1"/>
    </source>
</evidence>
<dbReference type="InterPro" id="IPR006303">
    <property type="entry name" value="FliR"/>
</dbReference>
<keyword evidence="7 10" id="KW-0472">Membrane</keyword>
<gene>
    <name evidence="11" type="ORF">SAMN05421807_10289</name>
</gene>
<dbReference type="AlphaFoldDB" id="A0A1M5N8N7"/>
<feature type="transmembrane region" description="Helical" evidence="10">
    <location>
        <begin position="124"/>
        <end position="143"/>
    </location>
</feature>
<sequence>MLDVIDINRLPVFLLILVRVVAFFATMPLFSYRTIPRPFKLGLSFFLAFLMFYAVDAPAIAIDGHYFLLLLKEAVVGLFIGLIAYIILSAVQIAGGFIDFQMGFAIANVIDPQTGAQSPLTGQYFYIFALLFLLSVNGHHILIDGMVNSYQFIPLEQYVPFQNESIVHYVIESFNAMFLIAFQIAIPIVGCLFLVDVALGIIARTVPQLNVFVVGLPLKILVSFIVLLVFMSLYVVLAKDLFEILFATIRSLLHLFGGG</sequence>
<evidence type="ECO:0000256" key="8">
    <source>
        <dbReference type="ARBA" id="ARBA00023143"/>
    </source>
</evidence>
<evidence type="ECO:0000256" key="6">
    <source>
        <dbReference type="ARBA" id="ARBA00022989"/>
    </source>
</evidence>
<evidence type="ECO:0000256" key="2">
    <source>
        <dbReference type="ARBA" id="ARBA00009772"/>
    </source>
</evidence>
<dbReference type="GO" id="GO:0009425">
    <property type="term" value="C:bacterial-type flagellum basal body"/>
    <property type="evidence" value="ECO:0007669"/>
    <property type="project" value="UniProtKB-SubCell"/>
</dbReference>
<dbReference type="RefSeq" id="WP_073005059.1">
    <property type="nucleotide sequence ID" value="NZ_FQXD01000002.1"/>
</dbReference>
<evidence type="ECO:0000256" key="4">
    <source>
        <dbReference type="ARBA" id="ARBA00022475"/>
    </source>
</evidence>
<dbReference type="Pfam" id="PF01311">
    <property type="entry name" value="Bac_export_1"/>
    <property type="match status" value="1"/>
</dbReference>
<keyword evidence="11" id="KW-0282">Flagellum</keyword>
<keyword evidence="11" id="KW-0969">Cilium</keyword>
<evidence type="ECO:0000256" key="7">
    <source>
        <dbReference type="ARBA" id="ARBA00023136"/>
    </source>
</evidence>
<keyword evidence="8 10" id="KW-0975">Bacterial flagellum</keyword>
<keyword evidence="11" id="KW-0966">Cell projection</keyword>
<dbReference type="GO" id="GO:0005886">
    <property type="term" value="C:plasma membrane"/>
    <property type="evidence" value="ECO:0007669"/>
    <property type="project" value="UniProtKB-SubCell"/>
</dbReference>
<evidence type="ECO:0000256" key="5">
    <source>
        <dbReference type="ARBA" id="ARBA00022692"/>
    </source>
</evidence>
<evidence type="ECO:0000256" key="10">
    <source>
        <dbReference type="RuleBase" id="RU362071"/>
    </source>
</evidence>
<keyword evidence="4 10" id="KW-1003">Cell membrane</keyword>
<dbReference type="GO" id="GO:0044780">
    <property type="term" value="P:bacterial-type flagellum assembly"/>
    <property type="evidence" value="ECO:0007669"/>
    <property type="project" value="UniProtKB-UniRule"/>
</dbReference>
<dbReference type="PANTHER" id="PTHR30065">
    <property type="entry name" value="FLAGELLAR BIOSYNTHETIC PROTEIN FLIR"/>
    <property type="match status" value="1"/>
</dbReference>
<dbReference type="OrthoDB" id="9807748at2"/>
<dbReference type="Proteomes" id="UP000184079">
    <property type="component" value="Unassembled WGS sequence"/>
</dbReference>
<comment type="function">
    <text evidence="1 10">Role in flagellar biosynthesis.</text>
</comment>
<protein>
    <recommendedName>
        <fullName evidence="3 9">Flagellar biosynthetic protein FliR</fullName>
    </recommendedName>
</protein>
<dbReference type="PANTHER" id="PTHR30065:SF1">
    <property type="entry name" value="SURFACE PRESENTATION OF ANTIGENS PROTEIN SPAR"/>
    <property type="match status" value="1"/>
</dbReference>
<evidence type="ECO:0000256" key="9">
    <source>
        <dbReference type="NCBIfam" id="TIGR01400"/>
    </source>
</evidence>
<dbReference type="GO" id="GO:0006605">
    <property type="term" value="P:protein targeting"/>
    <property type="evidence" value="ECO:0007669"/>
    <property type="project" value="UniProtKB-UniRule"/>
</dbReference>